<accession>A0A9D2G4E6</accession>
<protein>
    <submittedName>
        <fullName evidence="1">Uncharacterized protein</fullName>
    </submittedName>
</protein>
<sequence length="163" mass="18464">MIIDIIDLTDEQFADLNAVQMAMVRAAQTEKNDILAEAEEQKGEIFRRLLTNGTARSTYYDDRAEAIDEEAAAKVAAVKDDLLYQIAYDLDAGDGNEDGPYRYPENPNYNLSASQRFLVVRSYYMEITSDAEARLEAYAMDTLARSYLGEYYATLYDLLASYI</sequence>
<dbReference type="EMBL" id="DXBB01000031">
    <property type="protein sequence ID" value="HIZ72227.1"/>
    <property type="molecule type" value="Genomic_DNA"/>
</dbReference>
<reference evidence="1" key="2">
    <citation type="submission" date="2021-04" db="EMBL/GenBank/DDBJ databases">
        <authorList>
            <person name="Gilroy R."/>
        </authorList>
    </citation>
    <scope>NUCLEOTIDE SEQUENCE</scope>
    <source>
        <strain evidence="1">ChiW7-2402</strain>
    </source>
</reference>
<organism evidence="1 2">
    <name type="scientific">Candidatus Gallimonas intestinavium</name>
    <dbReference type="NCBI Taxonomy" id="2838603"/>
    <lineage>
        <taxon>Bacteria</taxon>
        <taxon>Bacillati</taxon>
        <taxon>Bacillota</taxon>
        <taxon>Clostridia</taxon>
        <taxon>Candidatus Gallimonas</taxon>
    </lineage>
</organism>
<dbReference type="Proteomes" id="UP000824102">
    <property type="component" value="Unassembled WGS sequence"/>
</dbReference>
<gene>
    <name evidence="1" type="ORF">H9964_01450</name>
</gene>
<reference evidence="1" key="1">
    <citation type="journal article" date="2021" name="PeerJ">
        <title>Extensive microbial diversity within the chicken gut microbiome revealed by metagenomics and culture.</title>
        <authorList>
            <person name="Gilroy R."/>
            <person name="Ravi A."/>
            <person name="Getino M."/>
            <person name="Pursley I."/>
            <person name="Horton D.L."/>
            <person name="Alikhan N.F."/>
            <person name="Baker D."/>
            <person name="Gharbi K."/>
            <person name="Hall N."/>
            <person name="Watson M."/>
            <person name="Adriaenssens E.M."/>
            <person name="Foster-Nyarko E."/>
            <person name="Jarju S."/>
            <person name="Secka A."/>
            <person name="Antonio M."/>
            <person name="Oren A."/>
            <person name="Chaudhuri R.R."/>
            <person name="La Ragione R."/>
            <person name="Hildebrand F."/>
            <person name="Pallen M.J."/>
        </authorList>
    </citation>
    <scope>NUCLEOTIDE SEQUENCE</scope>
    <source>
        <strain evidence="1">ChiW7-2402</strain>
    </source>
</reference>
<evidence type="ECO:0000313" key="2">
    <source>
        <dbReference type="Proteomes" id="UP000824102"/>
    </source>
</evidence>
<comment type="caution">
    <text evidence="1">The sequence shown here is derived from an EMBL/GenBank/DDBJ whole genome shotgun (WGS) entry which is preliminary data.</text>
</comment>
<name>A0A9D2G4E6_9FIRM</name>
<evidence type="ECO:0000313" key="1">
    <source>
        <dbReference type="EMBL" id="HIZ72227.1"/>
    </source>
</evidence>
<proteinExistence type="predicted"/>
<dbReference type="AlphaFoldDB" id="A0A9D2G4E6"/>